<dbReference type="InterPro" id="IPR008334">
    <property type="entry name" value="5'-Nucleotdase_C"/>
</dbReference>
<dbReference type="EMBL" id="JANBUO010000014">
    <property type="protein sequence ID" value="KAJ2808995.1"/>
    <property type="molecule type" value="Genomic_DNA"/>
</dbReference>
<feature type="domain" description="Calcineurin-like phosphoesterase" evidence="4">
    <location>
        <begin position="8"/>
        <end position="138"/>
    </location>
</feature>
<reference evidence="6" key="1">
    <citation type="submission" date="2022-07" db="EMBL/GenBank/DDBJ databases">
        <title>Phylogenomic reconstructions and comparative analyses of Kickxellomycotina fungi.</title>
        <authorList>
            <person name="Reynolds N.K."/>
            <person name="Stajich J.E."/>
            <person name="Barry K."/>
            <person name="Grigoriev I.V."/>
            <person name="Crous P."/>
            <person name="Smith M.E."/>
        </authorList>
    </citation>
    <scope>NUCLEOTIDE SEQUENCE</scope>
    <source>
        <strain evidence="6">NRRL 1565</strain>
    </source>
</reference>
<dbReference type="Pfam" id="PF02872">
    <property type="entry name" value="5_nucleotid_C"/>
    <property type="match status" value="1"/>
</dbReference>
<dbReference type="InterPro" id="IPR029052">
    <property type="entry name" value="Metallo-depent_PP-like"/>
</dbReference>
<comment type="similarity">
    <text evidence="1 3">Belongs to the 5'-nucleotidase family.</text>
</comment>
<dbReference type="Proteomes" id="UP001140094">
    <property type="component" value="Unassembled WGS sequence"/>
</dbReference>
<evidence type="ECO:0000256" key="1">
    <source>
        <dbReference type="ARBA" id="ARBA00006654"/>
    </source>
</evidence>
<evidence type="ECO:0000256" key="3">
    <source>
        <dbReference type="RuleBase" id="RU362119"/>
    </source>
</evidence>
<dbReference type="GO" id="GO:0016788">
    <property type="term" value="F:hydrolase activity, acting on ester bonds"/>
    <property type="evidence" value="ECO:0007669"/>
    <property type="project" value="InterPro"/>
</dbReference>
<dbReference type="PANTHER" id="PTHR11575:SF24">
    <property type="entry name" value="5'-NUCLEOTIDASE"/>
    <property type="match status" value="1"/>
</dbReference>
<keyword evidence="3" id="KW-0378">Hydrolase</keyword>
<sequence length="435" mass="46955">MNQLHYDAMCLGNHEFDDGPGLLAEFLGKISFPAICANLDTSRNPGLAKVVKPYVVIEKYNLGVIGYITNTTANISQAGPTVAFTDAATAVNKYVAELHRQGITSIIAVSHNGYHEDMVVAANTHGLGLIVGGHSHTYLSLDPSEPGAGGPYPTIVRNLDGHNTYVVQAKAWGEYVGYVDIDFDHAGVVANMSGKPIHMTQKIKEDERMAASVLEMRRPLDNYGETVVGRTTSDLSHTGCKQRECELGDLVADAMLWAGRQSTDDKADLAIINGGGIRAGARKGIIKVKDLLLISPFADALVKLRISGRDLRAIVAGVFAKSNVFNHKPVTGFLQVAGIRINYHSSDSRGDSETDRNMSVDAIEVGANNTWSAIDDNRLYTVATLNYVARGGDNIIAKDMEVPALETLDVVLADYLRAFSPVSQPKMDRIIDTSQ</sequence>
<keyword evidence="3" id="KW-0547">Nucleotide-binding</keyword>
<dbReference type="Gene3D" id="3.90.780.10">
    <property type="entry name" value="5'-Nucleotidase, C-terminal domain"/>
    <property type="match status" value="1"/>
</dbReference>
<feature type="domain" description="5'-Nucleotidase C-terminal" evidence="5">
    <location>
        <begin position="227"/>
        <end position="395"/>
    </location>
</feature>
<dbReference type="SUPFAM" id="SSF55816">
    <property type="entry name" value="5'-nucleotidase (syn. UDP-sugar hydrolase), C-terminal domain"/>
    <property type="match status" value="1"/>
</dbReference>
<evidence type="ECO:0000313" key="6">
    <source>
        <dbReference type="EMBL" id="KAJ2808995.1"/>
    </source>
</evidence>
<dbReference type="InterPro" id="IPR004843">
    <property type="entry name" value="Calcineurin-like_PHP"/>
</dbReference>
<comment type="caution">
    <text evidence="6">The sequence shown here is derived from an EMBL/GenBank/DDBJ whole genome shotgun (WGS) entry which is preliminary data.</text>
</comment>
<dbReference type="OrthoDB" id="10252235at2759"/>
<evidence type="ECO:0008006" key="8">
    <source>
        <dbReference type="Google" id="ProtNLM"/>
    </source>
</evidence>
<evidence type="ECO:0000259" key="4">
    <source>
        <dbReference type="Pfam" id="PF00149"/>
    </source>
</evidence>
<gene>
    <name evidence="6" type="ORF">H4R20_000463</name>
</gene>
<dbReference type="GO" id="GO:0009166">
    <property type="term" value="P:nucleotide catabolic process"/>
    <property type="evidence" value="ECO:0007669"/>
    <property type="project" value="InterPro"/>
</dbReference>
<organism evidence="6 7">
    <name type="scientific">Coemansia guatemalensis</name>
    <dbReference type="NCBI Taxonomy" id="2761395"/>
    <lineage>
        <taxon>Eukaryota</taxon>
        <taxon>Fungi</taxon>
        <taxon>Fungi incertae sedis</taxon>
        <taxon>Zoopagomycota</taxon>
        <taxon>Kickxellomycotina</taxon>
        <taxon>Kickxellomycetes</taxon>
        <taxon>Kickxellales</taxon>
        <taxon>Kickxellaceae</taxon>
        <taxon>Coemansia</taxon>
    </lineage>
</organism>
<accession>A0A9W8I105</accession>
<evidence type="ECO:0000259" key="5">
    <source>
        <dbReference type="Pfam" id="PF02872"/>
    </source>
</evidence>
<dbReference type="AlphaFoldDB" id="A0A9W8I105"/>
<protein>
    <recommendedName>
        <fullName evidence="8">5'-nucleotidase</fullName>
    </recommendedName>
</protein>
<dbReference type="GO" id="GO:0046872">
    <property type="term" value="F:metal ion binding"/>
    <property type="evidence" value="ECO:0007669"/>
    <property type="project" value="InterPro"/>
</dbReference>
<name>A0A9W8I105_9FUNG</name>
<proteinExistence type="inferred from homology"/>
<dbReference type="PRINTS" id="PR01607">
    <property type="entry name" value="APYRASEFAMLY"/>
</dbReference>
<dbReference type="Gene3D" id="3.60.21.10">
    <property type="match status" value="1"/>
</dbReference>
<dbReference type="InterPro" id="IPR006146">
    <property type="entry name" value="5'-Nucleotdase_CS"/>
</dbReference>
<dbReference type="SUPFAM" id="SSF56300">
    <property type="entry name" value="Metallo-dependent phosphatases"/>
    <property type="match status" value="1"/>
</dbReference>
<dbReference type="PROSITE" id="PS00786">
    <property type="entry name" value="5_NUCLEOTIDASE_2"/>
    <property type="match status" value="1"/>
</dbReference>
<dbReference type="GO" id="GO:0000166">
    <property type="term" value="F:nucleotide binding"/>
    <property type="evidence" value="ECO:0007669"/>
    <property type="project" value="UniProtKB-KW"/>
</dbReference>
<evidence type="ECO:0000256" key="2">
    <source>
        <dbReference type="ARBA" id="ARBA00022729"/>
    </source>
</evidence>
<dbReference type="InterPro" id="IPR006179">
    <property type="entry name" value="5_nucleotidase/apyrase"/>
</dbReference>
<dbReference type="Pfam" id="PF00149">
    <property type="entry name" value="Metallophos"/>
    <property type="match status" value="1"/>
</dbReference>
<dbReference type="PANTHER" id="PTHR11575">
    <property type="entry name" value="5'-NUCLEOTIDASE-RELATED"/>
    <property type="match status" value="1"/>
</dbReference>
<keyword evidence="2" id="KW-0732">Signal</keyword>
<keyword evidence="7" id="KW-1185">Reference proteome</keyword>
<evidence type="ECO:0000313" key="7">
    <source>
        <dbReference type="Proteomes" id="UP001140094"/>
    </source>
</evidence>
<dbReference type="InterPro" id="IPR036907">
    <property type="entry name" value="5'-Nucleotdase_C_sf"/>
</dbReference>